<keyword evidence="1" id="KW-0472">Membrane</keyword>
<protein>
    <submittedName>
        <fullName evidence="2">Env</fullName>
    </submittedName>
</protein>
<organism evidence="2">
    <name type="scientific">Bonasa umbellus</name>
    <name type="common">Ruffed grouse</name>
    <name type="synonym">Tetrao umbellus</name>
    <dbReference type="NCBI Taxonomy" id="9000"/>
    <lineage>
        <taxon>Eukaryota</taxon>
        <taxon>Metazoa</taxon>
        <taxon>Chordata</taxon>
        <taxon>Craniata</taxon>
        <taxon>Vertebrata</taxon>
        <taxon>Euteleostomi</taxon>
        <taxon>Archelosauria</taxon>
        <taxon>Archosauria</taxon>
        <taxon>Dinosauria</taxon>
        <taxon>Saurischia</taxon>
        <taxon>Theropoda</taxon>
        <taxon>Coelurosauria</taxon>
        <taxon>Aves</taxon>
        <taxon>Neognathae</taxon>
        <taxon>Galloanserae</taxon>
        <taxon>Galliformes</taxon>
        <taxon>Phasianidae</taxon>
        <taxon>Tetraoninae</taxon>
        <taxon>Bonasa</taxon>
    </lineage>
</organism>
<sequence>MNLAFIRKLLQHDDLHQSLKHIRDNGQKTLITIHHDMEEIHRVLERVKKDGEHHWWEVLFGWSPTATGIFNSVLHPVIVVLGLVLLCLVLTVIYKDVALAETSVPT</sequence>
<feature type="transmembrane region" description="Helical" evidence="1">
    <location>
        <begin position="73"/>
        <end position="94"/>
    </location>
</feature>
<evidence type="ECO:0000256" key="1">
    <source>
        <dbReference type="SAM" id="Phobius"/>
    </source>
</evidence>
<name>Q98U09_BONUM</name>
<proteinExistence type="predicted"/>
<keyword evidence="1" id="KW-1133">Transmembrane helix</keyword>
<accession>Q98U09</accession>
<reference evidence="2" key="1">
    <citation type="journal article" date="2001" name="J. Virol.">
        <title>Evolution and characterization of tetraonine endogenous retrovirus: a new virus related to avian sarcoma and leukosis viruses.</title>
        <authorList>
            <person name="Dimcheff D.E."/>
            <person name="Krishnan M."/>
            <person name="Mindell D.P."/>
        </authorList>
    </citation>
    <scope>NUCLEOTIDE SEQUENCE</scope>
</reference>
<dbReference type="EMBL" id="AF289082">
    <property type="protein sequence ID" value="AAK14068.1"/>
    <property type="molecule type" value="Genomic_DNA"/>
</dbReference>
<dbReference type="AlphaFoldDB" id="Q98U09"/>
<evidence type="ECO:0000313" key="2">
    <source>
        <dbReference type="EMBL" id="AAK14068.1"/>
    </source>
</evidence>
<keyword evidence="1" id="KW-0812">Transmembrane</keyword>